<protein>
    <submittedName>
        <fullName evidence="1">Uncharacterized protein</fullName>
    </submittedName>
</protein>
<organism evidence="1 2">
    <name type="scientific">Aspergillus brunneoviolaceus CBS 621.78</name>
    <dbReference type="NCBI Taxonomy" id="1450534"/>
    <lineage>
        <taxon>Eukaryota</taxon>
        <taxon>Fungi</taxon>
        <taxon>Dikarya</taxon>
        <taxon>Ascomycota</taxon>
        <taxon>Pezizomycotina</taxon>
        <taxon>Eurotiomycetes</taxon>
        <taxon>Eurotiomycetidae</taxon>
        <taxon>Eurotiales</taxon>
        <taxon>Aspergillaceae</taxon>
        <taxon>Aspergillus</taxon>
        <taxon>Aspergillus subgen. Circumdati</taxon>
    </lineage>
</organism>
<dbReference type="EMBL" id="KZ825318">
    <property type="protein sequence ID" value="RAH49440.1"/>
    <property type="molecule type" value="Genomic_DNA"/>
</dbReference>
<gene>
    <name evidence="1" type="ORF">BO95DRAFT_284806</name>
</gene>
<dbReference type="Proteomes" id="UP000249057">
    <property type="component" value="Unassembled WGS sequence"/>
</dbReference>
<accession>A0ACD1GJC8</accession>
<name>A0ACD1GJC8_9EURO</name>
<evidence type="ECO:0000313" key="2">
    <source>
        <dbReference type="Proteomes" id="UP000249057"/>
    </source>
</evidence>
<sequence length="123" mass="13432">MSITLAVLAVLAGLDLTCDCPTHPIRDWLPPPVGLGHFLRTLQAAINLLDGQQNHSRTTAEPHAMNGLRCHHRHPRHLPSPPVTSISKRILLPRCAMVIGMLQPCIIGYNSPPLDLLCSDKVS</sequence>
<keyword evidence="2" id="KW-1185">Reference proteome</keyword>
<proteinExistence type="predicted"/>
<evidence type="ECO:0000313" key="1">
    <source>
        <dbReference type="EMBL" id="RAH49440.1"/>
    </source>
</evidence>
<reference evidence="1" key="1">
    <citation type="submission" date="2018-02" db="EMBL/GenBank/DDBJ databases">
        <title>The genomes of Aspergillus section Nigri reveals drivers in fungal speciation.</title>
        <authorList>
            <consortium name="DOE Joint Genome Institute"/>
            <person name="Vesth T.C."/>
            <person name="Nybo J."/>
            <person name="Theobald S."/>
            <person name="Brandl J."/>
            <person name="Frisvad J.C."/>
            <person name="Nielsen K.F."/>
            <person name="Lyhne E.K."/>
            <person name="Kogle M.E."/>
            <person name="Kuo A."/>
            <person name="Riley R."/>
            <person name="Clum A."/>
            <person name="Nolan M."/>
            <person name="Lipzen A."/>
            <person name="Salamov A."/>
            <person name="Henrissat B."/>
            <person name="Wiebenga A."/>
            <person name="De vries R.P."/>
            <person name="Grigoriev I.V."/>
            <person name="Mortensen U.H."/>
            <person name="Andersen M.R."/>
            <person name="Baker S.E."/>
        </authorList>
    </citation>
    <scope>NUCLEOTIDE SEQUENCE</scope>
    <source>
        <strain evidence="1">CBS 621.78</strain>
    </source>
</reference>